<keyword evidence="4 6" id="KW-0472">Membrane</keyword>
<evidence type="ECO:0008006" key="10">
    <source>
        <dbReference type="Google" id="ProtNLM"/>
    </source>
</evidence>
<evidence type="ECO:0000313" key="8">
    <source>
        <dbReference type="EMBL" id="ORX68944.1"/>
    </source>
</evidence>
<accession>A0A1Y1W701</accession>
<evidence type="ECO:0000256" key="6">
    <source>
        <dbReference type="SAM" id="Phobius"/>
    </source>
</evidence>
<dbReference type="PANTHER" id="PTHR15549:SF26">
    <property type="entry name" value="AXIAL BUDDING PATTERN PROTEIN 2-RELATED"/>
    <property type="match status" value="1"/>
</dbReference>
<keyword evidence="9" id="KW-1185">Reference proteome</keyword>
<dbReference type="Proteomes" id="UP000193922">
    <property type="component" value="Unassembled WGS sequence"/>
</dbReference>
<name>A0A1Y1W701_9FUNG</name>
<evidence type="ECO:0000256" key="3">
    <source>
        <dbReference type="ARBA" id="ARBA00022989"/>
    </source>
</evidence>
<feature type="compositionally biased region" description="Low complexity" evidence="5">
    <location>
        <begin position="113"/>
        <end position="145"/>
    </location>
</feature>
<evidence type="ECO:0000256" key="2">
    <source>
        <dbReference type="ARBA" id="ARBA00022692"/>
    </source>
</evidence>
<feature type="transmembrane region" description="Helical" evidence="6">
    <location>
        <begin position="150"/>
        <end position="175"/>
    </location>
</feature>
<keyword evidence="3 6" id="KW-1133">Transmembrane helix</keyword>
<feature type="region of interest" description="Disordered" evidence="5">
    <location>
        <begin position="96"/>
        <end position="145"/>
    </location>
</feature>
<dbReference type="GeneID" id="63800402"/>
<evidence type="ECO:0000313" key="9">
    <source>
        <dbReference type="Proteomes" id="UP000193922"/>
    </source>
</evidence>
<dbReference type="InterPro" id="IPR051694">
    <property type="entry name" value="Immunoregulatory_rcpt-like"/>
</dbReference>
<evidence type="ECO:0000256" key="4">
    <source>
        <dbReference type="ARBA" id="ARBA00023136"/>
    </source>
</evidence>
<comment type="caution">
    <text evidence="8">The sequence shown here is derived from an EMBL/GenBank/DDBJ whole genome shotgun (WGS) entry which is preliminary data.</text>
</comment>
<reference evidence="8 9" key="1">
    <citation type="submission" date="2016-07" db="EMBL/GenBank/DDBJ databases">
        <title>Pervasive Adenine N6-methylation of Active Genes in Fungi.</title>
        <authorList>
            <consortium name="DOE Joint Genome Institute"/>
            <person name="Mondo S.J."/>
            <person name="Dannebaum R.O."/>
            <person name="Kuo R.C."/>
            <person name="Labutti K."/>
            <person name="Haridas S."/>
            <person name="Kuo A."/>
            <person name="Salamov A."/>
            <person name="Ahrendt S.R."/>
            <person name="Lipzen A."/>
            <person name="Sullivan W."/>
            <person name="Andreopoulos W.B."/>
            <person name="Clum A."/>
            <person name="Lindquist E."/>
            <person name="Daum C."/>
            <person name="Ramamoorthy G.K."/>
            <person name="Gryganskyi A."/>
            <person name="Culley D."/>
            <person name="Magnuson J.K."/>
            <person name="James T.Y."/>
            <person name="O'Malley M.A."/>
            <person name="Stajich J.E."/>
            <person name="Spatafora J.W."/>
            <person name="Visel A."/>
            <person name="Grigoriev I.V."/>
        </authorList>
    </citation>
    <scope>NUCLEOTIDE SEQUENCE [LARGE SCALE GENOMIC DNA]</scope>
    <source>
        <strain evidence="8 9">ATCC 12442</strain>
    </source>
</reference>
<dbReference type="GO" id="GO:0016020">
    <property type="term" value="C:membrane"/>
    <property type="evidence" value="ECO:0007669"/>
    <property type="project" value="UniProtKB-SubCell"/>
</dbReference>
<dbReference type="OrthoDB" id="5574602at2759"/>
<proteinExistence type="predicted"/>
<dbReference type="AlphaFoldDB" id="A0A1Y1W701"/>
<keyword evidence="7" id="KW-0732">Signal</keyword>
<dbReference type="PANTHER" id="PTHR15549">
    <property type="entry name" value="PAIRED IMMUNOGLOBULIN-LIKE TYPE 2 RECEPTOR"/>
    <property type="match status" value="1"/>
</dbReference>
<keyword evidence="2 6" id="KW-0812">Transmembrane</keyword>
<comment type="subcellular location">
    <subcellularLocation>
        <location evidence="1">Membrane</location>
        <topology evidence="1">Single-pass membrane protein</topology>
    </subcellularLocation>
</comment>
<feature type="chain" id="PRO_5012372582" description="Mid2 domain-containing protein" evidence="7">
    <location>
        <begin position="22"/>
        <end position="350"/>
    </location>
</feature>
<evidence type="ECO:0000256" key="5">
    <source>
        <dbReference type="SAM" id="MobiDB-lite"/>
    </source>
</evidence>
<feature type="signal peptide" evidence="7">
    <location>
        <begin position="1"/>
        <end position="21"/>
    </location>
</feature>
<organism evidence="8 9">
    <name type="scientific">Linderina pennispora</name>
    <dbReference type="NCBI Taxonomy" id="61395"/>
    <lineage>
        <taxon>Eukaryota</taxon>
        <taxon>Fungi</taxon>
        <taxon>Fungi incertae sedis</taxon>
        <taxon>Zoopagomycota</taxon>
        <taxon>Kickxellomycotina</taxon>
        <taxon>Kickxellomycetes</taxon>
        <taxon>Kickxellales</taxon>
        <taxon>Kickxellaceae</taxon>
        <taxon>Linderina</taxon>
    </lineage>
</organism>
<dbReference type="RefSeq" id="XP_040742676.1">
    <property type="nucleotide sequence ID" value="XM_040883754.1"/>
</dbReference>
<protein>
    <recommendedName>
        <fullName evidence="10">Mid2 domain-containing protein</fullName>
    </recommendedName>
</protein>
<dbReference type="EMBL" id="MCFD01000008">
    <property type="protein sequence ID" value="ORX68944.1"/>
    <property type="molecule type" value="Genomic_DNA"/>
</dbReference>
<evidence type="ECO:0000256" key="7">
    <source>
        <dbReference type="SAM" id="SignalP"/>
    </source>
</evidence>
<gene>
    <name evidence="8" type="ORF">DL89DRAFT_168647</name>
</gene>
<sequence length="350" mass="37648">MRLSISRMMALSAAAMTLVSAFTQVSINEGMNVNIKSSIDPDGNLVVSTVTSKYTTYILFMNDSNGRSSFIGSPVFTTNHAGSTIVKVVPVKEIPKDELPSPTKATDDSNGDATPTSTPKPTAAPTETSKPTGSSTPTETPATSSKKVNAALIGGAVGGGVAGLAIIGVLVWFFYRRHRRQRQIEEHQKEEMQLLAMELGGSFNPEKGRSISVHNDNAFSDAASATEELASRYTRTANSLANNHPSLQESFSNNAYHINVGTELTMDSQGRHGLPDGSPLVQDCILPQRNLKAADNYIELEWFPLISQNTKMEPHAGPNYVEDRGLSNIATFIKSSSNQKNMSAISGLRK</sequence>
<dbReference type="GO" id="GO:0071944">
    <property type="term" value="C:cell periphery"/>
    <property type="evidence" value="ECO:0007669"/>
    <property type="project" value="UniProtKB-ARBA"/>
</dbReference>
<evidence type="ECO:0000256" key="1">
    <source>
        <dbReference type="ARBA" id="ARBA00004167"/>
    </source>
</evidence>